<accession>A0A5J6DAM0</accession>
<organism evidence="1 2">
    <name type="scientific">Erwinia phage pEp_SNUABM_01</name>
    <dbReference type="NCBI Taxonomy" id="2601643"/>
    <lineage>
        <taxon>Viruses</taxon>
        <taxon>Duplodnaviria</taxon>
        <taxon>Heunggongvirae</taxon>
        <taxon>Uroviricota</taxon>
        <taxon>Caudoviricetes</taxon>
        <taxon>Vequintavirinae</taxon>
        <taxon>Henunavirus</taxon>
        <taxon>Henunavirus SNUABM01</taxon>
    </lineage>
</organism>
<keyword evidence="2" id="KW-1185">Reference proteome</keyword>
<sequence length="306" mass="33482">MITTPDSPIFGKADKPQIYVPNMRFFGSFKQDTPPSILPIDLTSQALDSRVTYTGPVHAYLQQAGTLTVSAANVWPLEYRNGAVVGRSLPEPAATNLITDTEFANVSNASANTPWVTNIGAVADVVNGFNGRPARRTNSDWTRFGVYQAGGTAKWLRTDTVAPTQQDFGTYDRFYYDATPDAAGIVRYYTSRRDTANYIYYQAQSVANTKYLYSVFRADDTTAGIIQSLPQIEAGSLVTSPINSTSNGQTRAESNVAIDTQGASGLTLTFSDGTTRSYTNVSNPFMLPKADYHWGTKYLTKIEFSL</sequence>
<protein>
    <submittedName>
        <fullName evidence="1">Uncharacterized protein</fullName>
    </submittedName>
</protein>
<name>A0A5J6DAM0_9CAUD</name>
<dbReference type="EMBL" id="MN184887">
    <property type="protein sequence ID" value="QEQ94932.1"/>
    <property type="molecule type" value="Genomic_DNA"/>
</dbReference>
<proteinExistence type="predicted"/>
<evidence type="ECO:0000313" key="2">
    <source>
        <dbReference type="Proteomes" id="UP000326545"/>
    </source>
</evidence>
<evidence type="ECO:0000313" key="1">
    <source>
        <dbReference type="EMBL" id="QEQ94932.1"/>
    </source>
</evidence>
<reference evidence="1 2" key="1">
    <citation type="submission" date="2019-07" db="EMBL/GenBank/DDBJ databases">
        <title>Complete genome sequence of bacteriophages infecting Erwinia pyrifoliae.</title>
        <authorList>
            <person name="Kim S.G."/>
            <person name="Park S.C."/>
        </authorList>
    </citation>
    <scope>NUCLEOTIDE SEQUENCE [LARGE SCALE GENOMIC DNA]</scope>
</reference>
<dbReference type="Proteomes" id="UP000326545">
    <property type="component" value="Segment"/>
</dbReference>
<gene>
    <name evidence="1" type="ORF">pEpSNUABM01_106</name>
</gene>